<evidence type="ECO:0000313" key="4">
    <source>
        <dbReference type="EMBL" id="GBG00345.1"/>
    </source>
</evidence>
<feature type="domain" description="NIF system FeS cluster assembly NifU C-terminal" evidence="3">
    <location>
        <begin position="339"/>
        <end position="397"/>
    </location>
</feature>
<proteinExistence type="inferred from homology"/>
<dbReference type="Pfam" id="PF01106">
    <property type="entry name" value="NifU"/>
    <property type="match status" value="1"/>
</dbReference>
<dbReference type="EMBL" id="BDRX01000213">
    <property type="protein sequence ID" value="GBG00345.1"/>
    <property type="molecule type" value="Genomic_DNA"/>
</dbReference>
<dbReference type="GO" id="GO:0005506">
    <property type="term" value="F:iron ion binding"/>
    <property type="evidence" value="ECO:0007669"/>
    <property type="project" value="InterPro"/>
</dbReference>
<dbReference type="GO" id="GO:0051536">
    <property type="term" value="F:iron-sulfur cluster binding"/>
    <property type="evidence" value="ECO:0007669"/>
    <property type="project" value="InterPro"/>
</dbReference>
<dbReference type="SUPFAM" id="SSF117916">
    <property type="entry name" value="Fe-S cluster assembly (FSCA) domain-like"/>
    <property type="match status" value="1"/>
</dbReference>
<feature type="compositionally biased region" description="Low complexity" evidence="2">
    <location>
        <begin position="10"/>
        <end position="35"/>
    </location>
</feature>
<protein>
    <recommendedName>
        <fullName evidence="3">NIF system FeS cluster assembly NifU C-terminal domain-containing protein</fullName>
    </recommendedName>
</protein>
<dbReference type="InterPro" id="IPR001075">
    <property type="entry name" value="NIF_FeS_clus_asmbl_NifU_C"/>
</dbReference>
<dbReference type="InParanoid" id="A0A2V0PKM0"/>
<evidence type="ECO:0000256" key="1">
    <source>
        <dbReference type="ARBA" id="ARBA00006420"/>
    </source>
</evidence>
<feature type="region of interest" description="Disordered" evidence="2">
    <location>
        <begin position="194"/>
        <end position="213"/>
    </location>
</feature>
<dbReference type="OrthoDB" id="547010at2759"/>
<dbReference type="STRING" id="307507.A0A2V0PKM0"/>
<comment type="caution">
    <text evidence="4">The sequence shown here is derived from an EMBL/GenBank/DDBJ whole genome shotgun (WGS) entry which is preliminary data.</text>
</comment>
<name>A0A2V0PKM0_9CHLO</name>
<gene>
    <name evidence="4" type="ORF">Rsub_13077</name>
</gene>
<feature type="compositionally biased region" description="Low complexity" evidence="2">
    <location>
        <begin position="44"/>
        <end position="60"/>
    </location>
</feature>
<accession>A0A2V0PKM0</accession>
<dbReference type="InterPro" id="IPR034904">
    <property type="entry name" value="FSCA_dom_sf"/>
</dbReference>
<dbReference type="PANTHER" id="PTHR11178:SF15">
    <property type="entry name" value="NIFU-LIKE PROTEIN 1, CHLOROPLASTIC"/>
    <property type="match status" value="1"/>
</dbReference>
<dbReference type="Proteomes" id="UP000247498">
    <property type="component" value="Unassembled WGS sequence"/>
</dbReference>
<evidence type="ECO:0000259" key="3">
    <source>
        <dbReference type="Pfam" id="PF01106"/>
    </source>
</evidence>
<sequence length="480" mass="48854">MAFACGSRVGARGAARAATPNAAAARPARPSPLRAGAGGPLHQPAPALRLPALRSALPSAGGPVTDDTVPEGHRGLHSALYGSGDAEGAHGGGSSYRPVVGEDDGGAVLEVESYLAARDGAKPPGVFAVYDAERRLQYVGFSRNLVLSIRTLRTRMGADRVAHVRALAVANQAMQSRTALQRLAQTWIDQAGAVPPGNGEEAEAWGGGSAGGSEASVDLGAMTAAERAEYEDRRLKLEKAMGTAVAAAPEVELSADERRARMISAVEGGDWSEVIDAQTRATLPAGGLAAAAADAEPGSAAAGPQGAPTSPFARASVHRKVGEAPPQARPAMTREAVVAALEQVRPYLQADGGDLEVVGVEGGVVALRLDGACSTCASSSATMKMGIERTLAAAFGDDLKGVVQVDKIAVATATVEAVERQLGMVRTAIASVKGAVEVASIQDGVVTLRFKGPAVMGKGLAKVVEDAFPDVKQVVITAFD</sequence>
<dbReference type="Gene3D" id="3.30.300.130">
    <property type="entry name" value="Fe-S cluster assembly (FSCA)"/>
    <property type="match status" value="2"/>
</dbReference>
<reference evidence="4 5" key="1">
    <citation type="journal article" date="2018" name="Sci. Rep.">
        <title>Raphidocelis subcapitata (=Pseudokirchneriella subcapitata) provides an insight into genome evolution and environmental adaptations in the Sphaeropleales.</title>
        <authorList>
            <person name="Suzuki S."/>
            <person name="Yamaguchi H."/>
            <person name="Nakajima N."/>
            <person name="Kawachi M."/>
        </authorList>
    </citation>
    <scope>NUCLEOTIDE SEQUENCE [LARGE SCALE GENOMIC DNA]</scope>
    <source>
        <strain evidence="4 5">NIES-35</strain>
    </source>
</reference>
<dbReference type="GO" id="GO:0005739">
    <property type="term" value="C:mitochondrion"/>
    <property type="evidence" value="ECO:0007669"/>
    <property type="project" value="TreeGrafter"/>
</dbReference>
<feature type="region of interest" description="Disordered" evidence="2">
    <location>
        <begin position="1"/>
        <end position="93"/>
    </location>
</feature>
<evidence type="ECO:0000256" key="2">
    <source>
        <dbReference type="SAM" id="MobiDB-lite"/>
    </source>
</evidence>
<dbReference type="AlphaFoldDB" id="A0A2V0PKM0"/>
<organism evidence="4 5">
    <name type="scientific">Raphidocelis subcapitata</name>
    <dbReference type="NCBI Taxonomy" id="307507"/>
    <lineage>
        <taxon>Eukaryota</taxon>
        <taxon>Viridiplantae</taxon>
        <taxon>Chlorophyta</taxon>
        <taxon>core chlorophytes</taxon>
        <taxon>Chlorophyceae</taxon>
        <taxon>CS clade</taxon>
        <taxon>Sphaeropleales</taxon>
        <taxon>Selenastraceae</taxon>
        <taxon>Raphidocelis</taxon>
    </lineage>
</organism>
<comment type="similarity">
    <text evidence="1">Belongs to the NifU family.</text>
</comment>
<dbReference type="GO" id="GO:0016226">
    <property type="term" value="P:iron-sulfur cluster assembly"/>
    <property type="evidence" value="ECO:0007669"/>
    <property type="project" value="InterPro"/>
</dbReference>
<keyword evidence="5" id="KW-1185">Reference proteome</keyword>
<evidence type="ECO:0000313" key="5">
    <source>
        <dbReference type="Proteomes" id="UP000247498"/>
    </source>
</evidence>
<dbReference type="PANTHER" id="PTHR11178">
    <property type="entry name" value="IRON-SULFUR CLUSTER SCAFFOLD PROTEIN NFU-RELATED"/>
    <property type="match status" value="1"/>
</dbReference>